<dbReference type="AlphaFoldDB" id="F0YS59"/>
<protein>
    <submittedName>
        <fullName evidence="2">Expressed protein</fullName>
    </submittedName>
</protein>
<evidence type="ECO:0000256" key="1">
    <source>
        <dbReference type="SAM" id="MobiDB-lite"/>
    </source>
</evidence>
<dbReference type="InParanoid" id="F0YS59"/>
<accession>F0YS59</accession>
<keyword evidence="3" id="KW-1185">Reference proteome</keyword>
<dbReference type="EMBL" id="GL833860">
    <property type="protein sequence ID" value="EGB02050.1"/>
    <property type="molecule type" value="Genomic_DNA"/>
</dbReference>
<evidence type="ECO:0000313" key="2">
    <source>
        <dbReference type="EMBL" id="EGB02050.1"/>
    </source>
</evidence>
<feature type="region of interest" description="Disordered" evidence="1">
    <location>
        <begin position="90"/>
        <end position="120"/>
    </location>
</feature>
<gene>
    <name evidence="2" type="ORF">AURANDRAFT_69245</name>
</gene>
<sequence>MATVTLYVSYAAPGGEAPELRVDVPATKSVRSVAKAVAKLVERKHGAAPAGLRLLYAASGDAVDVDATAAAAFATETRLSAAVDAAPPPAPVSAAVDAAPPPAPKASKPRPSKAPPPSPRLDGLCVVAANQGLIVRAGRSLETALVGEVAFGAVVRVSGHVAGDGRCAVAGDGLEGFGSSKCLAPLVDENDPLCAAFEHALAEPDGPQASVWVRHGGAEARADAVVAAARAAGPAAWAARLTDGTRVPVARLAPVYVESGGPADGGGPPTCHWDVALRLAADVAAGARDAPDRRGAAAWAARAEAAVARRAWAAAAIASTAAILLSQSHKDLAPLHGRRAAALWRAR</sequence>
<evidence type="ECO:0000313" key="3">
    <source>
        <dbReference type="Proteomes" id="UP000002729"/>
    </source>
</evidence>
<organism evidence="3">
    <name type="scientific">Aureococcus anophagefferens</name>
    <name type="common">Harmful bloom alga</name>
    <dbReference type="NCBI Taxonomy" id="44056"/>
    <lineage>
        <taxon>Eukaryota</taxon>
        <taxon>Sar</taxon>
        <taxon>Stramenopiles</taxon>
        <taxon>Ochrophyta</taxon>
        <taxon>Pelagophyceae</taxon>
        <taxon>Pelagomonadales</taxon>
        <taxon>Pelagomonadaceae</taxon>
        <taxon>Aureococcus</taxon>
    </lineage>
</organism>
<dbReference type="RefSeq" id="XP_009043252.1">
    <property type="nucleotide sequence ID" value="XM_009045004.1"/>
</dbReference>
<dbReference type="KEGG" id="aaf:AURANDRAFT_69245"/>
<reference evidence="2 3" key="1">
    <citation type="journal article" date="2011" name="Proc. Natl. Acad. Sci. U.S.A.">
        <title>Niche of harmful alga Aureococcus anophagefferens revealed through ecogenomics.</title>
        <authorList>
            <person name="Gobler C.J."/>
            <person name="Berry D.L."/>
            <person name="Dyhrman S.T."/>
            <person name="Wilhelm S.W."/>
            <person name="Salamov A."/>
            <person name="Lobanov A.V."/>
            <person name="Zhang Y."/>
            <person name="Collier J.L."/>
            <person name="Wurch L.L."/>
            <person name="Kustka A.B."/>
            <person name="Dill B.D."/>
            <person name="Shah M."/>
            <person name="VerBerkmoes N.C."/>
            <person name="Kuo A."/>
            <person name="Terry A."/>
            <person name="Pangilinan J."/>
            <person name="Lindquist E.A."/>
            <person name="Lucas S."/>
            <person name="Paulsen I.T."/>
            <person name="Hattenrath-Lehmann T.K."/>
            <person name="Talmage S.C."/>
            <person name="Walker E.A."/>
            <person name="Koch F."/>
            <person name="Burson A.M."/>
            <person name="Marcoval M.A."/>
            <person name="Tang Y.Z."/>
            <person name="Lecleir G.R."/>
            <person name="Coyne K.J."/>
            <person name="Berg G.M."/>
            <person name="Bertrand E.M."/>
            <person name="Saito M.A."/>
            <person name="Gladyshev V.N."/>
            <person name="Grigoriev I.V."/>
        </authorList>
    </citation>
    <scope>NUCLEOTIDE SEQUENCE [LARGE SCALE GENOMIC DNA]</scope>
    <source>
        <strain evidence="3">CCMP 1984</strain>
    </source>
</reference>
<dbReference type="GeneID" id="20227352"/>
<feature type="non-terminal residue" evidence="2">
    <location>
        <position position="347"/>
    </location>
</feature>
<proteinExistence type="predicted"/>
<dbReference type="Proteomes" id="UP000002729">
    <property type="component" value="Unassembled WGS sequence"/>
</dbReference>
<name>F0YS59_AURAN</name>